<keyword evidence="2" id="KW-1185">Reference proteome</keyword>
<name>A0ACB9C3L8_ARCLA</name>
<evidence type="ECO:0000313" key="1">
    <source>
        <dbReference type="EMBL" id="KAI3728879.1"/>
    </source>
</evidence>
<protein>
    <submittedName>
        <fullName evidence="1">Uncharacterized protein</fullName>
    </submittedName>
</protein>
<reference evidence="2" key="1">
    <citation type="journal article" date="2022" name="Mol. Ecol. Resour.">
        <title>The genomes of chicory, endive, great burdock and yacon provide insights into Asteraceae palaeo-polyploidization history and plant inulin production.</title>
        <authorList>
            <person name="Fan W."/>
            <person name="Wang S."/>
            <person name="Wang H."/>
            <person name="Wang A."/>
            <person name="Jiang F."/>
            <person name="Liu H."/>
            <person name="Zhao H."/>
            <person name="Xu D."/>
            <person name="Zhang Y."/>
        </authorList>
    </citation>
    <scope>NUCLEOTIDE SEQUENCE [LARGE SCALE GENOMIC DNA]</scope>
    <source>
        <strain evidence="2">cv. Niubang</strain>
    </source>
</reference>
<reference evidence="1 2" key="2">
    <citation type="journal article" date="2022" name="Mol. Ecol. Resour.">
        <title>The genomes of chicory, endive, great burdock and yacon provide insights into Asteraceae paleo-polyploidization history and plant inulin production.</title>
        <authorList>
            <person name="Fan W."/>
            <person name="Wang S."/>
            <person name="Wang H."/>
            <person name="Wang A."/>
            <person name="Jiang F."/>
            <person name="Liu H."/>
            <person name="Zhao H."/>
            <person name="Xu D."/>
            <person name="Zhang Y."/>
        </authorList>
    </citation>
    <scope>NUCLEOTIDE SEQUENCE [LARGE SCALE GENOMIC DNA]</scope>
    <source>
        <strain evidence="2">cv. Niubang</strain>
    </source>
</reference>
<gene>
    <name evidence="1" type="ORF">L6452_17524</name>
</gene>
<organism evidence="1 2">
    <name type="scientific">Arctium lappa</name>
    <name type="common">Greater burdock</name>
    <name type="synonym">Lappa major</name>
    <dbReference type="NCBI Taxonomy" id="4217"/>
    <lineage>
        <taxon>Eukaryota</taxon>
        <taxon>Viridiplantae</taxon>
        <taxon>Streptophyta</taxon>
        <taxon>Embryophyta</taxon>
        <taxon>Tracheophyta</taxon>
        <taxon>Spermatophyta</taxon>
        <taxon>Magnoliopsida</taxon>
        <taxon>eudicotyledons</taxon>
        <taxon>Gunneridae</taxon>
        <taxon>Pentapetalae</taxon>
        <taxon>asterids</taxon>
        <taxon>campanulids</taxon>
        <taxon>Asterales</taxon>
        <taxon>Asteraceae</taxon>
        <taxon>Carduoideae</taxon>
        <taxon>Cardueae</taxon>
        <taxon>Arctiinae</taxon>
        <taxon>Arctium</taxon>
    </lineage>
</organism>
<sequence length="86" mass="10150">MKSLVWLFVTESYIICINIQLVSVKCLLKWPDFTFDLLDRSYLMLMICLVHGSNQMKKIFIQRSREGKEETRSRMLNPTSTLVYAN</sequence>
<accession>A0ACB9C3L8</accession>
<dbReference type="EMBL" id="CM042051">
    <property type="protein sequence ID" value="KAI3728879.1"/>
    <property type="molecule type" value="Genomic_DNA"/>
</dbReference>
<evidence type="ECO:0000313" key="2">
    <source>
        <dbReference type="Proteomes" id="UP001055879"/>
    </source>
</evidence>
<proteinExistence type="predicted"/>
<comment type="caution">
    <text evidence="1">The sequence shown here is derived from an EMBL/GenBank/DDBJ whole genome shotgun (WGS) entry which is preliminary data.</text>
</comment>
<dbReference type="Proteomes" id="UP001055879">
    <property type="component" value="Linkage Group LG05"/>
</dbReference>